<feature type="binding site" evidence="3">
    <location>
        <position position="129"/>
    </location>
    <ligand>
        <name>Zn(2+)</name>
        <dbReference type="ChEBI" id="CHEBI:29105"/>
    </ligand>
</feature>
<dbReference type="InterPro" id="IPR003000">
    <property type="entry name" value="Sirtuin"/>
</dbReference>
<keyword evidence="3" id="KW-0479">Metal-binding</keyword>
<comment type="caution">
    <text evidence="5">The sequence shown here is derived from an EMBL/GenBank/DDBJ whole genome shotgun (WGS) entry which is preliminary data.</text>
</comment>
<dbReference type="CDD" id="cd01407">
    <property type="entry name" value="SIR2-fam"/>
    <property type="match status" value="1"/>
</dbReference>
<evidence type="ECO:0000256" key="3">
    <source>
        <dbReference type="PROSITE-ProRule" id="PRU00236"/>
    </source>
</evidence>
<dbReference type="AlphaFoldDB" id="A0A9R1CV20"/>
<feature type="binding site" evidence="3">
    <location>
        <position position="157"/>
    </location>
    <ligand>
        <name>Zn(2+)</name>
        <dbReference type="ChEBI" id="CHEBI:29105"/>
    </ligand>
</feature>
<gene>
    <name evidence="5" type="ORF">KM295_13125</name>
</gene>
<accession>A0A9R1CV20</accession>
<proteinExistence type="predicted"/>
<dbReference type="GO" id="GO:0046872">
    <property type="term" value="F:metal ion binding"/>
    <property type="evidence" value="ECO:0007669"/>
    <property type="project" value="UniProtKB-KW"/>
</dbReference>
<protein>
    <submittedName>
        <fullName evidence="5">Sir2 family NAD-dependent protein deacetylase</fullName>
    </submittedName>
</protein>
<evidence type="ECO:0000313" key="6">
    <source>
        <dbReference type="Proteomes" id="UP001139494"/>
    </source>
</evidence>
<organism evidence="5 6">
    <name type="scientific">Natronomonas aquatica</name>
    <dbReference type="NCBI Taxonomy" id="2841590"/>
    <lineage>
        <taxon>Archaea</taxon>
        <taxon>Methanobacteriati</taxon>
        <taxon>Methanobacteriota</taxon>
        <taxon>Stenosarchaea group</taxon>
        <taxon>Halobacteria</taxon>
        <taxon>Halobacteriales</taxon>
        <taxon>Natronomonadaceae</taxon>
        <taxon>Natronomonas</taxon>
    </lineage>
</organism>
<evidence type="ECO:0000313" key="5">
    <source>
        <dbReference type="EMBL" id="MCQ4334400.1"/>
    </source>
</evidence>
<feature type="domain" description="Deacetylase sirtuin-type" evidence="4">
    <location>
        <begin position="1"/>
        <end position="251"/>
    </location>
</feature>
<dbReference type="GO" id="GO:0070403">
    <property type="term" value="F:NAD+ binding"/>
    <property type="evidence" value="ECO:0007669"/>
    <property type="project" value="InterPro"/>
</dbReference>
<dbReference type="SUPFAM" id="SSF52467">
    <property type="entry name" value="DHS-like NAD/FAD-binding domain"/>
    <property type="match status" value="1"/>
</dbReference>
<dbReference type="InterPro" id="IPR026590">
    <property type="entry name" value="Ssirtuin_cat_dom"/>
</dbReference>
<dbReference type="RefSeq" id="WP_256030436.1">
    <property type="nucleotide sequence ID" value="NZ_JAHLKM010000024.1"/>
</dbReference>
<feature type="binding site" evidence="3">
    <location>
        <position position="154"/>
    </location>
    <ligand>
        <name>Zn(2+)</name>
        <dbReference type="ChEBI" id="CHEBI:29105"/>
    </ligand>
</feature>
<evidence type="ECO:0000256" key="1">
    <source>
        <dbReference type="ARBA" id="ARBA00022679"/>
    </source>
</evidence>
<dbReference type="PANTHER" id="PTHR11085:SF4">
    <property type="entry name" value="NAD-DEPENDENT PROTEIN DEACYLASE"/>
    <property type="match status" value="1"/>
</dbReference>
<dbReference type="InterPro" id="IPR050134">
    <property type="entry name" value="NAD-dep_sirtuin_deacylases"/>
</dbReference>
<dbReference type="EMBL" id="JAHLKM010000024">
    <property type="protein sequence ID" value="MCQ4334400.1"/>
    <property type="molecule type" value="Genomic_DNA"/>
</dbReference>
<dbReference type="Proteomes" id="UP001139494">
    <property type="component" value="Unassembled WGS sequence"/>
</dbReference>
<name>A0A9R1CV20_9EURY</name>
<dbReference type="InterPro" id="IPR029035">
    <property type="entry name" value="DHS-like_NAD/FAD-binding_dom"/>
</dbReference>
<dbReference type="GO" id="GO:0017136">
    <property type="term" value="F:histone deacetylase activity, NAD-dependent"/>
    <property type="evidence" value="ECO:0007669"/>
    <property type="project" value="TreeGrafter"/>
</dbReference>
<keyword evidence="1" id="KW-0808">Transferase</keyword>
<dbReference type="Gene3D" id="3.30.1600.10">
    <property type="entry name" value="SIR2/SIRT2 'Small Domain"/>
    <property type="match status" value="1"/>
</dbReference>
<dbReference type="Pfam" id="PF02146">
    <property type="entry name" value="SIR2"/>
    <property type="match status" value="1"/>
</dbReference>
<dbReference type="PANTHER" id="PTHR11085">
    <property type="entry name" value="NAD-DEPENDENT PROTEIN DEACYLASE SIRTUIN-5, MITOCHONDRIAL-RELATED"/>
    <property type="match status" value="1"/>
</dbReference>
<keyword evidence="2" id="KW-0520">NAD</keyword>
<evidence type="ECO:0000259" key="4">
    <source>
        <dbReference type="PROSITE" id="PS50305"/>
    </source>
</evidence>
<reference evidence="5" key="1">
    <citation type="journal article" date="2023" name="Front. Microbiol.">
        <title>Genomic-based phylogenetic and metabolic analyses of the genus Natronomonas, and description of Natronomonas aquatica sp. nov.</title>
        <authorList>
            <person name="Garcia-Roldan A."/>
            <person name="Duran-Viseras A."/>
            <person name="de la Haba R.R."/>
            <person name="Corral P."/>
            <person name="Sanchez-Porro C."/>
            <person name="Ventosa A."/>
        </authorList>
    </citation>
    <scope>NUCLEOTIDE SEQUENCE</scope>
    <source>
        <strain evidence="5">F2-12</strain>
    </source>
</reference>
<keyword evidence="6" id="KW-1185">Reference proteome</keyword>
<evidence type="ECO:0000256" key="2">
    <source>
        <dbReference type="ARBA" id="ARBA00023027"/>
    </source>
</evidence>
<dbReference type="PROSITE" id="PS50305">
    <property type="entry name" value="SIRTUIN"/>
    <property type="match status" value="1"/>
</dbReference>
<sequence length="251" mass="27217">MDRQERTALARSIARADSVVAMTGAGVSTASGIPDFRSEDGIWTKYDPDDFHISRFRADPEGFWRERVEMVREVFGGDVVPNAAHEALADLEAAGHLDTLVTQNVDGLHQAAGNEDPIEIHGNGRRVVCTECDHRFDVGPVMERVEDGEAPPTCTRCGGLLKPDVVLFGERLPRDDLVRARTVSRNADVFLAVGSSLTVEPAASLPRHAVESGGTLCIVNLDPTDLSDIATYDFRADVAELLPGLVEDLSR</sequence>
<keyword evidence="3" id="KW-0862">Zinc</keyword>
<feature type="active site" description="Proton acceptor" evidence="3">
    <location>
        <position position="121"/>
    </location>
</feature>
<dbReference type="InterPro" id="IPR026591">
    <property type="entry name" value="Sirtuin_cat_small_dom_sf"/>
</dbReference>
<dbReference type="Gene3D" id="3.40.50.1220">
    <property type="entry name" value="TPP-binding domain"/>
    <property type="match status" value="1"/>
</dbReference>
<feature type="binding site" evidence="3">
    <location>
        <position position="132"/>
    </location>
    <ligand>
        <name>Zn(2+)</name>
        <dbReference type="ChEBI" id="CHEBI:29105"/>
    </ligand>
</feature>
<dbReference type="NCBIfam" id="NF001753">
    <property type="entry name" value="PRK00481.1-3"/>
    <property type="match status" value="1"/>
</dbReference>